<dbReference type="AlphaFoldDB" id="A0A2P8GXU7"/>
<protein>
    <submittedName>
        <fullName evidence="1">Uncharacterized protein</fullName>
    </submittedName>
</protein>
<dbReference type="Proteomes" id="UP000241203">
    <property type="component" value="Unassembled WGS sequence"/>
</dbReference>
<reference evidence="1 2" key="1">
    <citation type="submission" date="2018-03" db="EMBL/GenBank/DDBJ databases">
        <title>Genomic Encyclopedia of Archaeal and Bacterial Type Strains, Phase II (KMG-II): from individual species to whole genera.</title>
        <authorList>
            <person name="Goeker M."/>
        </authorList>
    </citation>
    <scope>NUCLEOTIDE SEQUENCE [LARGE SCALE GENOMIC DNA]</scope>
    <source>
        <strain evidence="1 2">DSM 21548</strain>
    </source>
</reference>
<organism evidence="1 2">
    <name type="scientific">Labedella gwakjiensis</name>
    <dbReference type="NCBI Taxonomy" id="390269"/>
    <lineage>
        <taxon>Bacteria</taxon>
        <taxon>Bacillati</taxon>
        <taxon>Actinomycetota</taxon>
        <taxon>Actinomycetes</taxon>
        <taxon>Micrococcales</taxon>
        <taxon>Microbacteriaceae</taxon>
        <taxon>Labedella</taxon>
    </lineage>
</organism>
<dbReference type="RefSeq" id="WP_208019786.1">
    <property type="nucleotide sequence ID" value="NZ_PYAU01000001.1"/>
</dbReference>
<sequence>MISILTRRPLRIALAALIGIVLVASGLVVGQTVATSSASAAESKNFDPANIISDANFYNGSALSESQVQSFLNSKVSTCASGYTCLKSFKQTTYSRGADAMCSAYAGGSNESAARIIAKVGAACNISQKALIVTLEKEQSLVTSTRPTTSRYNIAMGYACPDTAPCNTEYYGFYNQVYKAAWQLKRYGNPPGTSNYFTWFPVGSSAPVRYHPNAACGSKSITIKNKATAALYYYTPYQPNGAALGNLYGTGDSCSAYGNRNFWRLYSDWFGSPTSAATPNATVSSATGVYNGVRVTGTAKNPNGGTAYVWVNIDGSGRAVAANPSFDITIERPPGTYEMCAYNSSDSSKLIECRDVTVPVGAGHFDSLTQAAGGVRLTGWAVDFRTTAPDTVKVTVDGVATSHSANVSLPWINTKYPGLGSAHGYDVYVPTSLGAHTVCVTSTGGAQGCKSITTVRSEKGSFDSATGSAKGIRVTGWALDMSTSNSSYVWITVNGAGRQAKANVALGWFDKLNPGAGPNHGFDTTIPADQGTYTVCVKTSGLGNSLGCKSVTVPTYEATAFDSLTATPTGFRLTGWSANLRTADPSWVWVTVDGKGKAYKAASPLSWFDRMHPGLGNNHGFDISLTASPGPHTVCVSGASTGKLVGCKTVTVPQPVTASNNEQGHFDSATAVAGGIQISGWSFLRSTAPASSYVWVTLDGKGSAVKAAQPLSWIDRMFGVGPNHGFSALLPASKGTHTVCVSGASTPKSYGCKTVTVP</sequence>
<comment type="caution">
    <text evidence="1">The sequence shown here is derived from an EMBL/GenBank/DDBJ whole genome shotgun (WGS) entry which is preliminary data.</text>
</comment>
<dbReference type="EMBL" id="PYAU01000001">
    <property type="protein sequence ID" value="PSL38790.1"/>
    <property type="molecule type" value="Genomic_DNA"/>
</dbReference>
<accession>A0A2P8GXU7</accession>
<evidence type="ECO:0000313" key="1">
    <source>
        <dbReference type="EMBL" id="PSL38790.1"/>
    </source>
</evidence>
<name>A0A2P8GXU7_9MICO</name>
<evidence type="ECO:0000313" key="2">
    <source>
        <dbReference type="Proteomes" id="UP000241203"/>
    </source>
</evidence>
<gene>
    <name evidence="1" type="ORF">CLV49_2419</name>
</gene>
<proteinExistence type="predicted"/>